<sequence>MLPVFLTQVIILFQDTTFIYAISDQRLLNGFDIAANILG</sequence>
<dbReference type="Proteomes" id="UP000585970">
    <property type="component" value="Unassembled WGS sequence"/>
</dbReference>
<evidence type="ECO:0000313" key="2">
    <source>
        <dbReference type="Proteomes" id="UP000585970"/>
    </source>
</evidence>
<comment type="caution">
    <text evidence="1">The sequence shown here is derived from an EMBL/GenBank/DDBJ whole genome shotgun (WGS) entry which is preliminary data.</text>
</comment>
<name>A0A840E098_9HYPH</name>
<evidence type="ECO:0000313" key="1">
    <source>
        <dbReference type="EMBL" id="MBB4077155.1"/>
    </source>
</evidence>
<accession>A0A840E098</accession>
<organism evidence="1 2">
    <name type="scientific">Bartonella fuyuanensis</name>
    <dbReference type="NCBI Taxonomy" id="1460968"/>
    <lineage>
        <taxon>Bacteria</taxon>
        <taxon>Pseudomonadati</taxon>
        <taxon>Pseudomonadota</taxon>
        <taxon>Alphaproteobacteria</taxon>
        <taxon>Hyphomicrobiales</taxon>
        <taxon>Bartonellaceae</taxon>
        <taxon>Bartonella</taxon>
    </lineage>
</organism>
<proteinExistence type="predicted"/>
<protein>
    <submittedName>
        <fullName evidence="1">Uncharacterized protein</fullName>
    </submittedName>
</protein>
<dbReference type="EMBL" id="JACIFE010000024">
    <property type="protein sequence ID" value="MBB4077155.1"/>
    <property type="molecule type" value="Genomic_DNA"/>
</dbReference>
<dbReference type="AlphaFoldDB" id="A0A840E098"/>
<gene>
    <name evidence="1" type="ORF">GGR08_001472</name>
</gene>
<reference evidence="1 2" key="1">
    <citation type="submission" date="2020-08" db="EMBL/GenBank/DDBJ databases">
        <title>Genomic Encyclopedia of Type Strains, Phase IV (KMG-IV): sequencing the most valuable type-strain genomes for metagenomic binning, comparative biology and taxonomic classification.</title>
        <authorList>
            <person name="Goeker M."/>
        </authorList>
    </citation>
    <scope>NUCLEOTIDE SEQUENCE [LARGE SCALE GENOMIC DNA]</scope>
    <source>
        <strain evidence="1 2">DSM 100694</strain>
    </source>
</reference>
<keyword evidence="2" id="KW-1185">Reference proteome</keyword>